<dbReference type="InterPro" id="IPR041496">
    <property type="entry name" value="YitH/HolE_GNAT"/>
</dbReference>
<dbReference type="RefSeq" id="WP_316965634.1">
    <property type="nucleotide sequence ID" value="NZ_JARFPK010000004.1"/>
</dbReference>
<dbReference type="PANTHER" id="PTHR47237:SF1">
    <property type="entry name" value="SLL0310 PROTEIN"/>
    <property type="match status" value="1"/>
</dbReference>
<feature type="domain" description="YitH/HolE acetyltransferase (GNAT)" evidence="2">
    <location>
        <begin position="99"/>
        <end position="199"/>
    </location>
</feature>
<keyword evidence="4" id="KW-1185">Reference proteome</keyword>
<name>A0ABT5X5E1_9EURY</name>
<dbReference type="Pfam" id="PF18014">
    <property type="entry name" value="Acetyltransf_18"/>
    <property type="match status" value="1"/>
</dbReference>
<feature type="region of interest" description="Disordered" evidence="1">
    <location>
        <begin position="1"/>
        <end position="23"/>
    </location>
</feature>
<protein>
    <recommendedName>
        <fullName evidence="2">YitH/HolE acetyltransferase (GNAT) domain-containing protein</fullName>
    </recommendedName>
</protein>
<evidence type="ECO:0000256" key="1">
    <source>
        <dbReference type="SAM" id="MobiDB-lite"/>
    </source>
</evidence>
<reference evidence="3 4" key="1">
    <citation type="submission" date="2023-03" db="EMBL/GenBank/DDBJ databases">
        <title>WGS of Methanotrichaceae archaeon Mx.</title>
        <authorList>
            <person name="Sorokin D.Y."/>
            <person name="Merkel A.Y."/>
        </authorList>
    </citation>
    <scope>NUCLEOTIDE SEQUENCE [LARGE SCALE GENOMIC DNA]</scope>
    <source>
        <strain evidence="3 4">Mx</strain>
    </source>
</reference>
<dbReference type="EMBL" id="JARFPK010000004">
    <property type="protein sequence ID" value="MDF0589873.1"/>
    <property type="molecule type" value="Genomic_DNA"/>
</dbReference>
<dbReference type="InterPro" id="IPR016181">
    <property type="entry name" value="Acyl_CoA_acyltransferase"/>
</dbReference>
<organism evidence="3 4">
    <name type="scientific">Candidatus Methanocrinis natronophilus</name>
    <dbReference type="NCBI Taxonomy" id="3033396"/>
    <lineage>
        <taxon>Archaea</taxon>
        <taxon>Methanobacteriati</taxon>
        <taxon>Methanobacteriota</taxon>
        <taxon>Stenosarchaea group</taxon>
        <taxon>Methanomicrobia</taxon>
        <taxon>Methanotrichales</taxon>
        <taxon>Methanotrichaceae</taxon>
        <taxon>Methanocrinis</taxon>
    </lineage>
</organism>
<proteinExistence type="predicted"/>
<dbReference type="InterPro" id="IPR052729">
    <property type="entry name" value="Acyl/Acetyltrans_Enzymes"/>
</dbReference>
<comment type="caution">
    <text evidence="3">The sequence shown here is derived from an EMBL/GenBank/DDBJ whole genome shotgun (WGS) entry which is preliminary data.</text>
</comment>
<dbReference type="SUPFAM" id="SSF55729">
    <property type="entry name" value="Acyl-CoA N-acyltransferases (Nat)"/>
    <property type="match status" value="1"/>
</dbReference>
<sequence length="200" mass="22118">MVIPSGGWAGTKGSWPPTGRRRREYRGQGFGMRLWQEGMDHLRGRNVGLDGVVEEQEKYKESGFRLIHRSIRFQGTGTGDDRSDRGVVELAELPFEDLLSYDTRHFPAERGRFLKSCIARECSSGFAFIGDGEIEGYGLLRRCRTGFKIGPLFAEDGGVAESLFSALAGRADRCSPIYLDVPEPNSSALSLPARHGMAET</sequence>
<evidence type="ECO:0000313" key="4">
    <source>
        <dbReference type="Proteomes" id="UP001220010"/>
    </source>
</evidence>
<dbReference type="PANTHER" id="PTHR47237">
    <property type="entry name" value="SLL0310 PROTEIN"/>
    <property type="match status" value="1"/>
</dbReference>
<dbReference type="Gene3D" id="3.40.630.90">
    <property type="match status" value="1"/>
</dbReference>
<evidence type="ECO:0000313" key="3">
    <source>
        <dbReference type="EMBL" id="MDF0589873.1"/>
    </source>
</evidence>
<accession>A0ABT5X5E1</accession>
<gene>
    <name evidence="3" type="ORF">P0O15_01595</name>
</gene>
<evidence type="ECO:0000259" key="2">
    <source>
        <dbReference type="Pfam" id="PF18014"/>
    </source>
</evidence>
<dbReference type="Proteomes" id="UP001220010">
    <property type="component" value="Unassembled WGS sequence"/>
</dbReference>